<evidence type="ECO:0000259" key="6">
    <source>
        <dbReference type="Pfam" id="PF02836"/>
    </source>
</evidence>
<dbReference type="RefSeq" id="WP_069831498.1">
    <property type="nucleotide sequence ID" value="NZ_MDJD01000054.1"/>
</dbReference>
<dbReference type="PROSITE" id="PS00608">
    <property type="entry name" value="GLYCOSYL_HYDROL_F2_2"/>
    <property type="match status" value="1"/>
</dbReference>
<dbReference type="AlphaFoldDB" id="A0A1E5SI75"/>
<feature type="transmembrane region" description="Helical" evidence="4">
    <location>
        <begin position="7"/>
        <end position="25"/>
    </location>
</feature>
<dbReference type="NCBIfam" id="NF041463">
    <property type="entry name" value="GalB"/>
    <property type="match status" value="1"/>
</dbReference>
<evidence type="ECO:0000259" key="8">
    <source>
        <dbReference type="Pfam" id="PF16355"/>
    </source>
</evidence>
<dbReference type="Pfam" id="PF02837">
    <property type="entry name" value="Glyco_hydro_2_N"/>
    <property type="match status" value="1"/>
</dbReference>
<feature type="domain" description="Glycoside hydrolase family 2" evidence="9">
    <location>
        <begin position="720"/>
        <end position="821"/>
    </location>
</feature>
<reference evidence="10 11" key="1">
    <citation type="submission" date="2016-05" db="EMBL/GenBank/DDBJ databases">
        <title>Draft Genome Sequence of Algibacter sp. Strain SK-16 Isolated from the Surface Water of Aburatsubo Inlet.</title>
        <authorList>
            <person name="Wong S.-K."/>
            <person name="Yoshizawa S."/>
            <person name="Nakajima Y."/>
            <person name="Ogura Y."/>
            <person name="Tetsuya H."/>
            <person name="Hamasaki K."/>
        </authorList>
    </citation>
    <scope>NUCLEOTIDE SEQUENCE [LARGE SCALE GENOMIC DNA]</scope>
    <source>
        <strain evidence="10 11">SK-16</strain>
    </source>
</reference>
<organism evidence="10 11">
    <name type="scientific">Flavivirga aquatica</name>
    <dbReference type="NCBI Taxonomy" id="1849968"/>
    <lineage>
        <taxon>Bacteria</taxon>
        <taxon>Pseudomonadati</taxon>
        <taxon>Bacteroidota</taxon>
        <taxon>Flavobacteriia</taxon>
        <taxon>Flavobacteriales</taxon>
        <taxon>Flavobacteriaceae</taxon>
        <taxon>Flavivirga</taxon>
    </lineage>
</organism>
<dbReference type="EMBL" id="MDJD01000054">
    <property type="protein sequence ID" value="OEJ98815.1"/>
    <property type="molecule type" value="Genomic_DNA"/>
</dbReference>
<feature type="domain" description="Glycoside hydrolase family 2 immunoglobulin-like beta-sandwich" evidence="5">
    <location>
        <begin position="200"/>
        <end position="295"/>
    </location>
</feature>
<evidence type="ECO:0000259" key="9">
    <source>
        <dbReference type="Pfam" id="PF18565"/>
    </source>
</evidence>
<dbReference type="PANTHER" id="PTHR42732:SF1">
    <property type="entry name" value="BETA-MANNOSIDASE"/>
    <property type="match status" value="1"/>
</dbReference>
<dbReference type="InterPro" id="IPR006103">
    <property type="entry name" value="Glyco_hydro_2_cat"/>
</dbReference>
<proteinExistence type="inferred from homology"/>
<feature type="domain" description="Glycoside hydrolase family 2 catalytic" evidence="6">
    <location>
        <begin position="302"/>
        <end position="483"/>
    </location>
</feature>
<dbReference type="InterPro" id="IPR048229">
    <property type="entry name" value="GalB-like"/>
</dbReference>
<evidence type="ECO:0000313" key="10">
    <source>
        <dbReference type="EMBL" id="OEJ98815.1"/>
    </source>
</evidence>
<evidence type="ECO:0000256" key="2">
    <source>
        <dbReference type="ARBA" id="ARBA00022801"/>
    </source>
</evidence>
<comment type="similarity">
    <text evidence="1">Belongs to the glycosyl hydrolase 2 family.</text>
</comment>
<dbReference type="InterPro" id="IPR008979">
    <property type="entry name" value="Galactose-bd-like_sf"/>
</dbReference>
<dbReference type="Gene3D" id="2.60.120.260">
    <property type="entry name" value="Galactose-binding domain-like"/>
    <property type="match status" value="1"/>
</dbReference>
<dbReference type="PANTHER" id="PTHR42732">
    <property type="entry name" value="BETA-GALACTOSIDASE"/>
    <property type="match status" value="1"/>
</dbReference>
<keyword evidence="4" id="KW-0812">Transmembrane</keyword>
<sequence length="830" mass="94328">MINRLSFIKFIFICFIVICNFNTYGQERIIKSFNDDWKFARFGSMSDGSTLEEPKNIDEIGFNDANWRLLNLPHDWGIEGPFRANLPNQTGKLPWAGIGWYRKTYKSPQEDKGKRVFIEFDGAMSGTKVWLNGGYVGEWPYGYASFRLELTHHLKVGEENTIAVRLNNKAESSRWYPGGGIYRNVRLVKTNPIHITHWGVFVTTPKVNKEQATVHIKTDINEEISNLEILHEIYTKGANPTKVEAQKTAFKQDCDIIINSPKLWDLDAPNLYEVKTTLIKKGKVLDTYSSTFGIRTIEFTANSGFLLNGKKVHLNGVCQHHDLGPLGTAVNVRAMERQIEILKSFGTNAIRTAHNPPAPEFLDLCDKMGMLVQVEAFDVWQKKKVKNDYASLFGAWHEKDLRAMVKRDRNHPSVIMWSTGNEMIELRDAQDAPMAVMLADIIRSEDNTRPTTFGNSRPEATTNGFEKTADVFGLNYKPHLYAEVHKANPNLPIYGSETASTVSSRGEYFFPVSENKKEGSGGYFQVSSYDFSAPNWAYRADLEFEAQEKNPYVFGEFVWTGFDYIGEPTPYNKDKTNLLNFTDPAEKTRMKEALKKLGKNIPPRSSYFGIVDLCGFPKDRFYLYQAHWRPNFPMAHILPHWNWEERIGKVTPVFVYTSGDEAELFLNGKSLGRKKKEKYKYRLRWNEVVYKPGTLKVVAYKNEKVWAKSEIKTTKKASHIKLSPDRTRITANGQDLSFVTVKIIDKNGLTVPRTHNIVEYSVSGPGEIIAIGNGDPTNHESFQATKRKVFNGLALVVIRSKKGEEGKIVLHAKSSGLKTTNTEIAATLKK</sequence>
<dbReference type="SUPFAM" id="SSF49303">
    <property type="entry name" value="beta-Galactosidase/glucuronidase domain"/>
    <property type="match status" value="1"/>
</dbReference>
<evidence type="ECO:0000256" key="1">
    <source>
        <dbReference type="ARBA" id="ARBA00007401"/>
    </source>
</evidence>
<comment type="caution">
    <text evidence="10">The sequence shown here is derived from an EMBL/GenBank/DDBJ whole genome shotgun (WGS) entry which is preliminary data.</text>
</comment>
<dbReference type="InterPro" id="IPR006101">
    <property type="entry name" value="Glyco_hydro_2"/>
</dbReference>
<dbReference type="Pfam" id="PF16355">
    <property type="entry name" value="DUF4982"/>
    <property type="match status" value="1"/>
</dbReference>
<keyword evidence="11" id="KW-1185">Reference proteome</keyword>
<protein>
    <recommendedName>
        <fullName evidence="12">Beta-galactosidase</fullName>
    </recommendedName>
</protein>
<keyword evidence="4" id="KW-0472">Membrane</keyword>
<evidence type="ECO:0000256" key="3">
    <source>
        <dbReference type="ARBA" id="ARBA00023295"/>
    </source>
</evidence>
<dbReference type="Pfam" id="PF18565">
    <property type="entry name" value="Glyco_hydro2_C5"/>
    <property type="match status" value="1"/>
</dbReference>
<dbReference type="OrthoDB" id="9801077at2"/>
<keyword evidence="3" id="KW-0326">Glycosidase</keyword>
<dbReference type="InterPro" id="IPR051913">
    <property type="entry name" value="GH2_Domain-Containing"/>
</dbReference>
<evidence type="ECO:0000259" key="5">
    <source>
        <dbReference type="Pfam" id="PF00703"/>
    </source>
</evidence>
<dbReference type="STRING" id="1849968.A8C32_06405"/>
<dbReference type="InterPro" id="IPR040605">
    <property type="entry name" value="Glyco_hydro2_dom5"/>
</dbReference>
<dbReference type="PRINTS" id="PR00132">
    <property type="entry name" value="GLHYDRLASE2"/>
</dbReference>
<gene>
    <name evidence="10" type="ORF">A8C32_06405</name>
</gene>
<dbReference type="InterPro" id="IPR032311">
    <property type="entry name" value="DUF4982"/>
</dbReference>
<feature type="domain" description="Glycosyl hydrolases family 2 sugar binding" evidence="7">
    <location>
        <begin position="95"/>
        <end position="190"/>
    </location>
</feature>
<dbReference type="InterPro" id="IPR013783">
    <property type="entry name" value="Ig-like_fold"/>
</dbReference>
<dbReference type="GO" id="GO:0005975">
    <property type="term" value="P:carbohydrate metabolic process"/>
    <property type="evidence" value="ECO:0007669"/>
    <property type="project" value="InterPro"/>
</dbReference>
<name>A0A1E5SI75_9FLAO</name>
<dbReference type="Gene3D" id="2.60.40.10">
    <property type="entry name" value="Immunoglobulins"/>
    <property type="match status" value="3"/>
</dbReference>
<dbReference type="SUPFAM" id="SSF49373">
    <property type="entry name" value="Invasin/intimin cell-adhesion fragments"/>
    <property type="match status" value="1"/>
</dbReference>
<dbReference type="Gene3D" id="3.20.20.80">
    <property type="entry name" value="Glycosidases"/>
    <property type="match status" value="1"/>
</dbReference>
<dbReference type="InterPro" id="IPR023232">
    <property type="entry name" value="Glyco_hydro_2_AS"/>
</dbReference>
<dbReference type="Pfam" id="PF02836">
    <property type="entry name" value="Glyco_hydro_2_C"/>
    <property type="match status" value="1"/>
</dbReference>
<dbReference type="InterPro" id="IPR006102">
    <property type="entry name" value="Ig-like_GH2"/>
</dbReference>
<accession>A0A1E5SI75</accession>
<keyword evidence="4" id="KW-1133">Transmembrane helix</keyword>
<evidence type="ECO:0000256" key="4">
    <source>
        <dbReference type="SAM" id="Phobius"/>
    </source>
</evidence>
<feature type="domain" description="DUF4982" evidence="8">
    <location>
        <begin position="648"/>
        <end position="707"/>
    </location>
</feature>
<dbReference type="SUPFAM" id="SSF51445">
    <property type="entry name" value="(Trans)glycosidases"/>
    <property type="match status" value="1"/>
</dbReference>
<dbReference type="InterPro" id="IPR036156">
    <property type="entry name" value="Beta-gal/glucu_dom_sf"/>
</dbReference>
<dbReference type="InterPro" id="IPR008964">
    <property type="entry name" value="Invasin/intimin_cell_adhesion"/>
</dbReference>
<keyword evidence="2" id="KW-0378">Hydrolase</keyword>
<dbReference type="GO" id="GO:0004553">
    <property type="term" value="F:hydrolase activity, hydrolyzing O-glycosyl compounds"/>
    <property type="evidence" value="ECO:0007669"/>
    <property type="project" value="InterPro"/>
</dbReference>
<evidence type="ECO:0000313" key="11">
    <source>
        <dbReference type="Proteomes" id="UP000095713"/>
    </source>
</evidence>
<dbReference type="InterPro" id="IPR006104">
    <property type="entry name" value="Glyco_hydro_2_N"/>
</dbReference>
<evidence type="ECO:0008006" key="12">
    <source>
        <dbReference type="Google" id="ProtNLM"/>
    </source>
</evidence>
<dbReference type="Pfam" id="PF00703">
    <property type="entry name" value="Glyco_hydro_2"/>
    <property type="match status" value="1"/>
</dbReference>
<dbReference type="Proteomes" id="UP000095713">
    <property type="component" value="Unassembled WGS sequence"/>
</dbReference>
<dbReference type="InterPro" id="IPR017853">
    <property type="entry name" value="GH"/>
</dbReference>
<evidence type="ECO:0000259" key="7">
    <source>
        <dbReference type="Pfam" id="PF02837"/>
    </source>
</evidence>
<dbReference type="SUPFAM" id="SSF49785">
    <property type="entry name" value="Galactose-binding domain-like"/>
    <property type="match status" value="1"/>
</dbReference>